<keyword evidence="1" id="KW-0472">Membrane</keyword>
<keyword evidence="1" id="KW-0812">Transmembrane</keyword>
<proteinExistence type="predicted"/>
<evidence type="ECO:0000313" key="2">
    <source>
        <dbReference type="EMBL" id="HIW02014.1"/>
    </source>
</evidence>
<organism evidence="2 3">
    <name type="scientific">Candidatus Protoclostridium stercorigallinarum</name>
    <dbReference type="NCBI Taxonomy" id="2838741"/>
    <lineage>
        <taxon>Bacteria</taxon>
        <taxon>Bacillati</taxon>
        <taxon>Bacillota</taxon>
        <taxon>Clostridia</taxon>
        <taxon>Candidatus Protoclostridium</taxon>
    </lineage>
</organism>
<gene>
    <name evidence="2" type="ORF">H9892_01595</name>
</gene>
<sequence length="121" mass="13799">MFLNVSAETATEETSWSDKLASMFTEQWWVFLVTLAIVLVVMIVIKILTKGRIFKIRTIIKVAINCVIAFVLLFLINTIGSIFGFALVPRWWSWLLIGIFGVLAVIFLFVAYFVWPGMFTA</sequence>
<feature type="transmembrane region" description="Helical" evidence="1">
    <location>
        <begin position="60"/>
        <end position="85"/>
    </location>
</feature>
<dbReference type="AlphaFoldDB" id="A0A9D1TR22"/>
<dbReference type="InterPro" id="IPR010001">
    <property type="entry name" value="BofA"/>
</dbReference>
<keyword evidence="1" id="KW-1133">Transmembrane helix</keyword>
<dbReference type="Pfam" id="PF07441">
    <property type="entry name" value="BofA"/>
    <property type="match status" value="1"/>
</dbReference>
<comment type="caution">
    <text evidence="2">The sequence shown here is derived from an EMBL/GenBank/DDBJ whole genome shotgun (WGS) entry which is preliminary data.</text>
</comment>
<reference evidence="2" key="1">
    <citation type="journal article" date="2021" name="PeerJ">
        <title>Extensive microbial diversity within the chicken gut microbiome revealed by metagenomics and culture.</title>
        <authorList>
            <person name="Gilroy R."/>
            <person name="Ravi A."/>
            <person name="Getino M."/>
            <person name="Pursley I."/>
            <person name="Horton D.L."/>
            <person name="Alikhan N.F."/>
            <person name="Baker D."/>
            <person name="Gharbi K."/>
            <person name="Hall N."/>
            <person name="Watson M."/>
            <person name="Adriaenssens E.M."/>
            <person name="Foster-Nyarko E."/>
            <person name="Jarju S."/>
            <person name="Secka A."/>
            <person name="Antonio M."/>
            <person name="Oren A."/>
            <person name="Chaudhuri R.R."/>
            <person name="La Ragione R."/>
            <person name="Hildebrand F."/>
            <person name="Pallen M.J."/>
        </authorList>
    </citation>
    <scope>NUCLEOTIDE SEQUENCE</scope>
    <source>
        <strain evidence="2">12435</strain>
    </source>
</reference>
<evidence type="ECO:0000256" key="1">
    <source>
        <dbReference type="SAM" id="Phobius"/>
    </source>
</evidence>
<evidence type="ECO:0000313" key="3">
    <source>
        <dbReference type="Proteomes" id="UP000823990"/>
    </source>
</evidence>
<protein>
    <submittedName>
        <fullName evidence="2">Pro-sigmaK processing inhibitor BofA family protein</fullName>
    </submittedName>
</protein>
<dbReference type="EMBL" id="DXHS01000026">
    <property type="protein sequence ID" value="HIW02014.1"/>
    <property type="molecule type" value="Genomic_DNA"/>
</dbReference>
<reference evidence="2" key="2">
    <citation type="submission" date="2021-04" db="EMBL/GenBank/DDBJ databases">
        <authorList>
            <person name="Gilroy R."/>
        </authorList>
    </citation>
    <scope>NUCLEOTIDE SEQUENCE</scope>
    <source>
        <strain evidence="2">12435</strain>
    </source>
</reference>
<name>A0A9D1TR22_9FIRM</name>
<dbReference type="Proteomes" id="UP000823990">
    <property type="component" value="Unassembled WGS sequence"/>
</dbReference>
<feature type="transmembrane region" description="Helical" evidence="1">
    <location>
        <begin position="91"/>
        <end position="115"/>
    </location>
</feature>
<accession>A0A9D1TR22</accession>
<feature type="transmembrane region" description="Helical" evidence="1">
    <location>
        <begin position="28"/>
        <end position="48"/>
    </location>
</feature>